<sequence length="139" mass="16041">MPSPPEEEKHSSLDTFNCRIELLGRRRSQFIKSFHFISKFKMGGGHTPYKVPDWRIYKIENAPELVQVQRALASHGLKDPWLRNEVWRYNQQEFGTHWARFRLALFRGFKWGLLAAVATVALERTLGGGGHGHGHGDHH</sequence>
<gene>
    <name evidence="15" type="primary">NDUFB3</name>
    <name evidence="15" type="ORF">SK128_016873</name>
</gene>
<comment type="subcellular location">
    <subcellularLocation>
        <location evidence="2">Mitochondrion inner membrane</location>
        <topology evidence="2">Single-pass membrane protein</topology>
        <orientation evidence="2">Matrix side</orientation>
    </subcellularLocation>
</comment>
<keyword evidence="9" id="KW-0249">Electron transport</keyword>
<evidence type="ECO:0000256" key="9">
    <source>
        <dbReference type="ARBA" id="ARBA00022982"/>
    </source>
</evidence>
<keyword evidence="8" id="KW-0999">Mitochondrion inner membrane</keyword>
<evidence type="ECO:0000256" key="12">
    <source>
        <dbReference type="ARBA" id="ARBA00023136"/>
    </source>
</evidence>
<dbReference type="EMBL" id="JAXCGZ010011460">
    <property type="protein sequence ID" value="KAK7074773.1"/>
    <property type="molecule type" value="Genomic_DNA"/>
</dbReference>
<evidence type="ECO:0000256" key="10">
    <source>
        <dbReference type="ARBA" id="ARBA00022989"/>
    </source>
</evidence>
<keyword evidence="5" id="KW-0813">Transport</keyword>
<keyword evidence="12" id="KW-0472">Membrane</keyword>
<comment type="function">
    <text evidence="1">Accessory subunit of the mitochondrial membrane respiratory chain NADH dehydrogenase (Complex I), that is believed not to be involved in catalysis. Complex I functions in the transfer of electrons from NADH to the respiratory chain. The immediate electron acceptor for the enzyme is believed to be ubiquinone.</text>
</comment>
<comment type="caution">
    <text evidence="15">The sequence shown here is derived from an EMBL/GenBank/DDBJ whole genome shotgun (WGS) entry which is preliminary data.</text>
</comment>
<comment type="similarity">
    <text evidence="3">Belongs to the complex I NDUFB3 subunit family.</text>
</comment>
<evidence type="ECO:0000256" key="7">
    <source>
        <dbReference type="ARBA" id="ARBA00022692"/>
    </source>
</evidence>
<keyword evidence="7" id="KW-0812">Transmembrane</keyword>
<reference evidence="15 16" key="1">
    <citation type="submission" date="2023-11" db="EMBL/GenBank/DDBJ databases">
        <title>Halocaridina rubra genome assembly.</title>
        <authorList>
            <person name="Smith C."/>
        </authorList>
    </citation>
    <scope>NUCLEOTIDE SEQUENCE [LARGE SCALE GENOMIC DNA]</scope>
    <source>
        <strain evidence="15">EP-1</strain>
        <tissue evidence="15">Whole</tissue>
    </source>
</reference>
<name>A0AAN8X6B3_HALRR</name>
<dbReference type="GO" id="GO:0022900">
    <property type="term" value="P:electron transport chain"/>
    <property type="evidence" value="ECO:0007669"/>
    <property type="project" value="InterPro"/>
</dbReference>
<dbReference type="Proteomes" id="UP001381693">
    <property type="component" value="Unassembled WGS sequence"/>
</dbReference>
<evidence type="ECO:0000313" key="15">
    <source>
        <dbReference type="EMBL" id="KAK7074773.1"/>
    </source>
</evidence>
<dbReference type="InterPro" id="IPR012576">
    <property type="entry name" value="NDUFB3"/>
</dbReference>
<evidence type="ECO:0000256" key="5">
    <source>
        <dbReference type="ARBA" id="ARBA00022448"/>
    </source>
</evidence>
<dbReference type="GO" id="GO:0032981">
    <property type="term" value="P:mitochondrial respiratory chain complex I assembly"/>
    <property type="evidence" value="ECO:0007669"/>
    <property type="project" value="TreeGrafter"/>
</dbReference>
<evidence type="ECO:0000256" key="6">
    <source>
        <dbReference type="ARBA" id="ARBA00022660"/>
    </source>
</evidence>
<evidence type="ECO:0000256" key="4">
    <source>
        <dbReference type="ARBA" id="ARBA00018680"/>
    </source>
</evidence>
<organism evidence="15 16">
    <name type="scientific">Halocaridina rubra</name>
    <name type="common">Hawaiian red shrimp</name>
    <dbReference type="NCBI Taxonomy" id="373956"/>
    <lineage>
        <taxon>Eukaryota</taxon>
        <taxon>Metazoa</taxon>
        <taxon>Ecdysozoa</taxon>
        <taxon>Arthropoda</taxon>
        <taxon>Crustacea</taxon>
        <taxon>Multicrustacea</taxon>
        <taxon>Malacostraca</taxon>
        <taxon>Eumalacostraca</taxon>
        <taxon>Eucarida</taxon>
        <taxon>Decapoda</taxon>
        <taxon>Pleocyemata</taxon>
        <taxon>Caridea</taxon>
        <taxon>Atyoidea</taxon>
        <taxon>Atyidae</taxon>
        <taxon>Halocaridina</taxon>
    </lineage>
</organism>
<dbReference type="PANTHER" id="PTHR15082:SF2">
    <property type="entry name" value="NADH DEHYDROGENASE [UBIQUINONE] 1 BETA SUBCOMPLEX SUBUNIT 3"/>
    <property type="match status" value="1"/>
</dbReference>
<evidence type="ECO:0000256" key="2">
    <source>
        <dbReference type="ARBA" id="ARBA00004298"/>
    </source>
</evidence>
<evidence type="ECO:0000256" key="11">
    <source>
        <dbReference type="ARBA" id="ARBA00023128"/>
    </source>
</evidence>
<dbReference type="GO" id="GO:0005743">
    <property type="term" value="C:mitochondrial inner membrane"/>
    <property type="evidence" value="ECO:0007669"/>
    <property type="project" value="UniProtKB-SubCell"/>
</dbReference>
<protein>
    <recommendedName>
        <fullName evidence="4">NADH dehydrogenase [ubiquinone] 1 beta subcomplex subunit 3</fullName>
    </recommendedName>
    <alternativeName>
        <fullName evidence="13">Complex I-B12</fullName>
    </alternativeName>
    <alternativeName>
        <fullName evidence="14">NADH-ubiquinone oxidoreductase B12 subunit</fullName>
    </alternativeName>
</protein>
<evidence type="ECO:0000256" key="1">
    <source>
        <dbReference type="ARBA" id="ARBA00003195"/>
    </source>
</evidence>
<dbReference type="PANTHER" id="PTHR15082">
    <property type="entry name" value="NADH-UBIQUINONE OXIDOREDUCTASE B12 SUBUNIT"/>
    <property type="match status" value="1"/>
</dbReference>
<evidence type="ECO:0000256" key="8">
    <source>
        <dbReference type="ARBA" id="ARBA00022792"/>
    </source>
</evidence>
<evidence type="ECO:0000256" key="3">
    <source>
        <dbReference type="ARBA" id="ARBA00005667"/>
    </source>
</evidence>
<keyword evidence="10" id="KW-1133">Transmembrane helix</keyword>
<keyword evidence="16" id="KW-1185">Reference proteome</keyword>
<evidence type="ECO:0000256" key="13">
    <source>
        <dbReference type="ARBA" id="ARBA00030217"/>
    </source>
</evidence>
<dbReference type="Pfam" id="PF08122">
    <property type="entry name" value="NDUF_B12"/>
    <property type="match status" value="1"/>
</dbReference>
<evidence type="ECO:0000256" key="14">
    <source>
        <dbReference type="ARBA" id="ARBA00032688"/>
    </source>
</evidence>
<keyword evidence="11" id="KW-0496">Mitochondrion</keyword>
<evidence type="ECO:0000313" key="16">
    <source>
        <dbReference type="Proteomes" id="UP001381693"/>
    </source>
</evidence>
<dbReference type="AlphaFoldDB" id="A0AAN8X6B3"/>
<proteinExistence type="inferred from homology"/>
<accession>A0AAN8X6B3</accession>
<keyword evidence="6" id="KW-0679">Respiratory chain</keyword>